<organism evidence="1">
    <name type="scientific">Leptolyngbya sp. NK1-12</name>
    <dbReference type="NCBI Taxonomy" id="2547451"/>
    <lineage>
        <taxon>Bacteria</taxon>
        <taxon>Bacillati</taxon>
        <taxon>Cyanobacteriota</taxon>
        <taxon>Cyanophyceae</taxon>
        <taxon>Leptolyngbyales</taxon>
        <taxon>Leptolyngbyaceae</taxon>
        <taxon>Leptolyngbya group</taxon>
        <taxon>Leptolyngbya</taxon>
    </lineage>
</organism>
<protein>
    <recommendedName>
        <fullName evidence="2">Phytanoyl-CoA dioxygenase</fullName>
    </recommendedName>
</protein>
<dbReference type="RefSeq" id="WP_316436959.1">
    <property type="nucleotide sequence ID" value="NZ_CP053587.1"/>
</dbReference>
<evidence type="ECO:0000313" key="1">
    <source>
        <dbReference type="EMBL" id="WNZ27305.1"/>
    </source>
</evidence>
<dbReference type="EMBL" id="CP053587">
    <property type="protein sequence ID" value="WNZ27305.1"/>
    <property type="molecule type" value="Genomic_DNA"/>
</dbReference>
<sequence length="354" mass="42153">MKSETPLQKYFRLIEQSITDYRWFLYYLQRQKLEPRDRSKVSSVISRLMPSGNFEQIAKQYERDIHRFKTDGLCFLEDWVSENQALQIKQHLMSRPCFDPDRLEKVGFFNPEAAHKSCLHAHYRIGDILDCPQILKLANHPRALGIVSYLFGCKPTISLIQAWWLRYGFDEYENQNNLYLKYPESYHRDIDDWTEIRLFIYLSDVDETSGPHSYIKNTYNRSTPDRYNKFSTTPQQLEISGFPVSENMINIVGKPGTAWLMNPFGFHRAKIPTQRHRLILCITYTFFPQPFAPAKPVINCSTESEFDPYINRVYVKREKSIRKGKWYVDWSKPESFEISYAQPKKSLRRRYYQP</sequence>
<gene>
    <name evidence="1" type="ORF">HJG54_30930</name>
</gene>
<dbReference type="Gene3D" id="2.60.120.620">
    <property type="entry name" value="q2cbj1_9rhob like domain"/>
    <property type="match status" value="1"/>
</dbReference>
<evidence type="ECO:0008006" key="2">
    <source>
        <dbReference type="Google" id="ProtNLM"/>
    </source>
</evidence>
<dbReference type="SUPFAM" id="SSF51197">
    <property type="entry name" value="Clavaminate synthase-like"/>
    <property type="match status" value="1"/>
</dbReference>
<reference evidence="1" key="1">
    <citation type="submission" date="2020-05" db="EMBL/GenBank/DDBJ databases">
        <authorList>
            <person name="Zhu T."/>
            <person name="Keshari N."/>
            <person name="Lu X."/>
        </authorList>
    </citation>
    <scope>NUCLEOTIDE SEQUENCE</scope>
    <source>
        <strain evidence="1">NK1-12</strain>
    </source>
</reference>
<accession>A0AA96WMA6</accession>
<name>A0AA96WMA6_9CYAN</name>
<dbReference type="AlphaFoldDB" id="A0AA96WMA6"/>
<proteinExistence type="predicted"/>